<gene>
    <name evidence="2" type="ORF">SDC9_194604</name>
</gene>
<dbReference type="PROSITE" id="PS51202">
    <property type="entry name" value="RCK_C"/>
    <property type="match status" value="1"/>
</dbReference>
<organism evidence="2">
    <name type="scientific">bioreactor metagenome</name>
    <dbReference type="NCBI Taxonomy" id="1076179"/>
    <lineage>
        <taxon>unclassified sequences</taxon>
        <taxon>metagenomes</taxon>
        <taxon>ecological metagenomes</taxon>
    </lineage>
</organism>
<dbReference type="Pfam" id="PF02080">
    <property type="entry name" value="TrkA_C"/>
    <property type="match status" value="1"/>
</dbReference>
<dbReference type="GO" id="GO:0008324">
    <property type="term" value="F:monoatomic cation transmembrane transporter activity"/>
    <property type="evidence" value="ECO:0007669"/>
    <property type="project" value="InterPro"/>
</dbReference>
<reference evidence="2" key="1">
    <citation type="submission" date="2019-08" db="EMBL/GenBank/DDBJ databases">
        <authorList>
            <person name="Kucharzyk K."/>
            <person name="Murdoch R.W."/>
            <person name="Higgins S."/>
            <person name="Loffler F."/>
        </authorList>
    </citation>
    <scope>NUCLEOTIDE SEQUENCE</scope>
</reference>
<protein>
    <recommendedName>
        <fullName evidence="1">RCK C-terminal domain-containing protein</fullName>
    </recommendedName>
</protein>
<proteinExistence type="predicted"/>
<dbReference type="EMBL" id="VSSQ01108145">
    <property type="protein sequence ID" value="MPN47004.1"/>
    <property type="molecule type" value="Genomic_DNA"/>
</dbReference>
<sequence length="83" mass="9409">MTGMTLSEAPLRSIYEANVIAVIREGGKIIYNPSGNLQLETNDHLIVFGQRKQIAKLRHDITLPEQSHSQEELFVSHPIQEQK</sequence>
<dbReference type="SUPFAM" id="SSF116726">
    <property type="entry name" value="TrkA C-terminal domain-like"/>
    <property type="match status" value="1"/>
</dbReference>
<name>A0A645IFC9_9ZZZZ</name>
<dbReference type="Gene3D" id="3.30.70.1450">
    <property type="entry name" value="Regulator of K+ conductance, C-terminal domain"/>
    <property type="match status" value="1"/>
</dbReference>
<dbReference type="InterPro" id="IPR036721">
    <property type="entry name" value="RCK_C_sf"/>
</dbReference>
<evidence type="ECO:0000259" key="1">
    <source>
        <dbReference type="PROSITE" id="PS51202"/>
    </source>
</evidence>
<dbReference type="InterPro" id="IPR006037">
    <property type="entry name" value="RCK_C"/>
</dbReference>
<dbReference type="AlphaFoldDB" id="A0A645IFC9"/>
<dbReference type="GO" id="GO:0006813">
    <property type="term" value="P:potassium ion transport"/>
    <property type="evidence" value="ECO:0007669"/>
    <property type="project" value="InterPro"/>
</dbReference>
<accession>A0A645IFC9</accession>
<comment type="caution">
    <text evidence="2">The sequence shown here is derived from an EMBL/GenBank/DDBJ whole genome shotgun (WGS) entry which is preliminary data.</text>
</comment>
<evidence type="ECO:0000313" key="2">
    <source>
        <dbReference type="EMBL" id="MPN47004.1"/>
    </source>
</evidence>
<feature type="domain" description="RCK C-terminal" evidence="1">
    <location>
        <begin position="1"/>
        <end position="63"/>
    </location>
</feature>